<dbReference type="Proteomes" id="UP000230707">
    <property type="component" value="Unassembled WGS sequence"/>
</dbReference>
<comment type="caution">
    <text evidence="1">The sequence shown here is derived from an EMBL/GenBank/DDBJ whole genome shotgun (WGS) entry which is preliminary data.</text>
</comment>
<dbReference type="AlphaFoldDB" id="A0A2H0NJ40"/>
<gene>
    <name evidence="1" type="ORF">COV53_00625</name>
</gene>
<name>A0A2H0NJ40_9BACT</name>
<feature type="non-terminal residue" evidence="1">
    <location>
        <position position="1"/>
    </location>
</feature>
<dbReference type="EMBL" id="PCWS01000014">
    <property type="protein sequence ID" value="PIR08903.1"/>
    <property type="molecule type" value="Genomic_DNA"/>
</dbReference>
<organism evidence="1 2">
    <name type="scientific">Candidatus Gottesmanbacteria bacterium CG11_big_fil_rev_8_21_14_0_20_37_11</name>
    <dbReference type="NCBI Taxonomy" id="1974575"/>
    <lineage>
        <taxon>Bacteria</taxon>
        <taxon>Candidatus Gottesmaniibacteriota</taxon>
    </lineage>
</organism>
<accession>A0A2H0NJ40</accession>
<sequence length="91" mass="10544">PDHAFLGWGNKYKTSEMGFLETTLLGSVNEKTEKKFTFEEASQIGEKKFKEKFLYIGSEDYLPLHSVIYSTNRDCKIVDLSEVRKDGIFRI</sequence>
<protein>
    <submittedName>
        <fullName evidence="1">Uncharacterized protein</fullName>
    </submittedName>
</protein>
<reference evidence="1 2" key="1">
    <citation type="submission" date="2017-09" db="EMBL/GenBank/DDBJ databases">
        <title>Depth-based differentiation of microbial function through sediment-hosted aquifers and enrichment of novel symbionts in the deep terrestrial subsurface.</title>
        <authorList>
            <person name="Probst A.J."/>
            <person name="Ladd B."/>
            <person name="Jarett J.K."/>
            <person name="Geller-Mcgrath D.E."/>
            <person name="Sieber C.M."/>
            <person name="Emerson J.B."/>
            <person name="Anantharaman K."/>
            <person name="Thomas B.C."/>
            <person name="Malmstrom R."/>
            <person name="Stieglmeier M."/>
            <person name="Klingl A."/>
            <person name="Woyke T."/>
            <person name="Ryan C.M."/>
            <person name="Banfield J.F."/>
        </authorList>
    </citation>
    <scope>NUCLEOTIDE SEQUENCE [LARGE SCALE GENOMIC DNA]</scope>
    <source>
        <strain evidence="1">CG11_big_fil_rev_8_21_14_0_20_37_11</strain>
    </source>
</reference>
<proteinExistence type="predicted"/>
<evidence type="ECO:0000313" key="1">
    <source>
        <dbReference type="EMBL" id="PIR08903.1"/>
    </source>
</evidence>
<evidence type="ECO:0000313" key="2">
    <source>
        <dbReference type="Proteomes" id="UP000230707"/>
    </source>
</evidence>